<dbReference type="Proteomes" id="UP001056681">
    <property type="component" value="Chromosome"/>
</dbReference>
<sequence length="167" mass="17959">MRHLVSMLLQNEAGALARVAGLFAARGYNIESLTVAATPDVDVSRLTLVVFGDEAVIDQIVKQSAKLVDVIEIGELTAREHVERELLVVRFDAPEAAADTCLARFGARLLHRSGTQSVMEYTGNAAEVDDFLDALRQRGEIVDHARSGIAAIERPQIPAGATAQALL</sequence>
<dbReference type="SUPFAM" id="SSF55021">
    <property type="entry name" value="ACT-like"/>
    <property type="match status" value="2"/>
</dbReference>
<dbReference type="InterPro" id="IPR019455">
    <property type="entry name" value="Acetolactate_synth_ssu_C"/>
</dbReference>
<dbReference type="Pfam" id="PF10369">
    <property type="entry name" value="ALS_ss_C"/>
    <property type="match status" value="1"/>
</dbReference>
<reference evidence="10" key="1">
    <citation type="submission" date="2020-10" db="EMBL/GenBank/DDBJ databases">
        <title>Whole-genome sequence of Luteibacter sp. EIF3.</title>
        <authorList>
            <person name="Friedrich I."/>
            <person name="Hertel R."/>
            <person name="Daniel R."/>
        </authorList>
    </citation>
    <scope>NUCLEOTIDE SEQUENCE</scope>
    <source>
        <strain evidence="10">EIF3</strain>
    </source>
</reference>
<comment type="similarity">
    <text evidence="3 8">Belongs to the acetolactate synthase small subunit family.</text>
</comment>
<evidence type="ECO:0000256" key="4">
    <source>
        <dbReference type="ARBA" id="ARBA00011744"/>
    </source>
</evidence>
<organism evidence="10 11">
    <name type="scientific">Luteibacter flocculans</name>
    <dbReference type="NCBI Taxonomy" id="2780091"/>
    <lineage>
        <taxon>Bacteria</taxon>
        <taxon>Pseudomonadati</taxon>
        <taxon>Pseudomonadota</taxon>
        <taxon>Gammaproteobacteria</taxon>
        <taxon>Lysobacterales</taxon>
        <taxon>Rhodanobacteraceae</taxon>
        <taxon>Luteibacter</taxon>
    </lineage>
</organism>
<dbReference type="PANTHER" id="PTHR30239">
    <property type="entry name" value="ACETOLACTATE SYNTHASE SMALL SUBUNIT"/>
    <property type="match status" value="1"/>
</dbReference>
<feature type="domain" description="ACT" evidence="9">
    <location>
        <begin position="4"/>
        <end position="78"/>
    </location>
</feature>
<dbReference type="EC" id="2.2.1.6" evidence="8"/>
<dbReference type="Gene3D" id="3.30.70.1150">
    <property type="entry name" value="ACT-like. Chain A, domain 2"/>
    <property type="match status" value="1"/>
</dbReference>
<dbReference type="InterPro" id="IPR045865">
    <property type="entry name" value="ACT-like_dom_sf"/>
</dbReference>
<evidence type="ECO:0000256" key="1">
    <source>
        <dbReference type="ARBA" id="ARBA00004974"/>
    </source>
</evidence>
<gene>
    <name evidence="10" type="primary">ilvN</name>
    <name evidence="10" type="ORF">IM816_01130</name>
</gene>
<evidence type="ECO:0000256" key="5">
    <source>
        <dbReference type="ARBA" id="ARBA00022605"/>
    </source>
</evidence>
<dbReference type="PANTHER" id="PTHR30239:SF0">
    <property type="entry name" value="ACETOLACTATE SYNTHASE SMALL SUBUNIT 1, CHLOROPLASTIC"/>
    <property type="match status" value="1"/>
</dbReference>
<keyword evidence="5 8" id="KW-0028">Amino-acid biosynthesis</keyword>
<dbReference type="NCBIfam" id="TIGR00119">
    <property type="entry name" value="acolac_sm"/>
    <property type="match status" value="1"/>
</dbReference>
<dbReference type="EMBL" id="CP063231">
    <property type="protein sequence ID" value="URL58764.1"/>
    <property type="molecule type" value="Genomic_DNA"/>
</dbReference>
<protein>
    <recommendedName>
        <fullName evidence="8">Acetolactate synthase small subunit</fullName>
        <shortName evidence="8">AHAS</shortName>
        <shortName evidence="8">ALS</shortName>
        <ecNumber evidence="8">2.2.1.6</ecNumber>
    </recommendedName>
    <alternativeName>
        <fullName evidence="8">Acetohydroxy-acid synthase small subunit</fullName>
    </alternativeName>
</protein>
<dbReference type="NCBIfam" id="NF008864">
    <property type="entry name" value="PRK11895.1"/>
    <property type="match status" value="1"/>
</dbReference>
<accession>A0ABY4T798</accession>
<evidence type="ECO:0000313" key="11">
    <source>
        <dbReference type="Proteomes" id="UP001056681"/>
    </source>
</evidence>
<evidence type="ECO:0000256" key="7">
    <source>
        <dbReference type="ARBA" id="ARBA00048670"/>
    </source>
</evidence>
<dbReference type="GO" id="GO:0003984">
    <property type="term" value="F:acetolactate synthase activity"/>
    <property type="evidence" value="ECO:0007669"/>
    <property type="project" value="UniProtKB-EC"/>
</dbReference>
<dbReference type="InterPro" id="IPR027271">
    <property type="entry name" value="Acetolactate_synth/TF_NikR_C"/>
</dbReference>
<evidence type="ECO:0000256" key="2">
    <source>
        <dbReference type="ARBA" id="ARBA00005025"/>
    </source>
</evidence>
<dbReference type="InterPro" id="IPR054480">
    <property type="entry name" value="AHAS_small-like_ACT"/>
</dbReference>
<dbReference type="CDD" id="cd04878">
    <property type="entry name" value="ACT_AHAS"/>
    <property type="match status" value="1"/>
</dbReference>
<dbReference type="Gene3D" id="3.30.70.260">
    <property type="match status" value="1"/>
</dbReference>
<evidence type="ECO:0000259" key="9">
    <source>
        <dbReference type="PROSITE" id="PS51671"/>
    </source>
</evidence>
<keyword evidence="8 10" id="KW-0808">Transferase</keyword>
<evidence type="ECO:0000256" key="8">
    <source>
        <dbReference type="RuleBase" id="RU368092"/>
    </source>
</evidence>
<evidence type="ECO:0000313" key="10">
    <source>
        <dbReference type="EMBL" id="URL58764.1"/>
    </source>
</evidence>
<proteinExistence type="inferred from homology"/>
<keyword evidence="11" id="KW-1185">Reference proteome</keyword>
<comment type="subunit">
    <text evidence="4 8">Dimer of large and small chains.</text>
</comment>
<comment type="pathway">
    <text evidence="2 8">Amino-acid biosynthesis; L-valine biosynthesis; L-valine from pyruvate: step 1/4.</text>
</comment>
<dbReference type="InterPro" id="IPR004789">
    <property type="entry name" value="Acetalactate_synth_ssu"/>
</dbReference>
<dbReference type="InterPro" id="IPR039557">
    <property type="entry name" value="AHAS_ACT"/>
</dbReference>
<dbReference type="PROSITE" id="PS51671">
    <property type="entry name" value="ACT"/>
    <property type="match status" value="1"/>
</dbReference>
<dbReference type="InterPro" id="IPR002912">
    <property type="entry name" value="ACT_dom"/>
</dbReference>
<keyword evidence="6 8" id="KW-0100">Branched-chain amino acid biosynthesis</keyword>
<evidence type="ECO:0000256" key="6">
    <source>
        <dbReference type="ARBA" id="ARBA00023304"/>
    </source>
</evidence>
<comment type="pathway">
    <text evidence="1 8">Amino-acid biosynthesis; L-isoleucine biosynthesis; L-isoleucine from 2-oxobutanoate: step 1/4.</text>
</comment>
<name>A0ABY4T798_9GAMM</name>
<comment type="catalytic activity">
    <reaction evidence="7 8">
        <text>2 pyruvate + H(+) = (2S)-2-acetolactate + CO2</text>
        <dbReference type="Rhea" id="RHEA:25249"/>
        <dbReference type="ChEBI" id="CHEBI:15361"/>
        <dbReference type="ChEBI" id="CHEBI:15378"/>
        <dbReference type="ChEBI" id="CHEBI:16526"/>
        <dbReference type="ChEBI" id="CHEBI:58476"/>
        <dbReference type="EC" id="2.2.1.6"/>
    </reaction>
</comment>
<comment type="function">
    <text evidence="8">Catalyzes the conversion of 2 pyruvate molecules into acetolactate in the first common step of the biosynthetic pathway of the branched-amino acids such as leucine, isoleucine, and valine.</text>
</comment>
<dbReference type="Pfam" id="PF22629">
    <property type="entry name" value="ACT_AHAS_ss"/>
    <property type="match status" value="1"/>
</dbReference>
<evidence type="ECO:0000256" key="3">
    <source>
        <dbReference type="ARBA" id="ARBA00006341"/>
    </source>
</evidence>
<dbReference type="RefSeq" id="WP_250339447.1">
    <property type="nucleotide sequence ID" value="NZ_CP063231.1"/>
</dbReference>